<dbReference type="AlphaFoldDB" id="A0A8H5FC21"/>
<dbReference type="PANTHER" id="PTHR43791">
    <property type="entry name" value="PERMEASE-RELATED"/>
    <property type="match status" value="1"/>
</dbReference>
<sequence length="209" mass="23248">MSYNSGLLASAILKMDGLANVPGWKWIFILEGMATVVIAGIAFLILPKDLASAKFLTPEERTFAVERFRRGNINLVVSRAGTVREDNLPGSGNAFDAEKSESVSVREATSIDPLAVEEEEHFEWREVWRVPPYVPAAVMTGLIFFGSEPETYLIYIRTVVVAIYSDRLKWRGPFILMCLPFSIIGYIIAITATTNKARYVAVFFMSVGV</sequence>
<keyword evidence="5 6" id="KW-0472">Membrane</keyword>
<accession>A0A8H5FC21</accession>
<proteinExistence type="predicted"/>
<comment type="caution">
    <text evidence="7">The sequence shown here is derived from an EMBL/GenBank/DDBJ whole genome shotgun (WGS) entry which is preliminary data.</text>
</comment>
<dbReference type="EMBL" id="JAACJK010000113">
    <property type="protein sequence ID" value="KAF5331525.1"/>
    <property type="molecule type" value="Genomic_DNA"/>
</dbReference>
<name>A0A8H5FC21_9AGAR</name>
<dbReference type="SUPFAM" id="SSF103473">
    <property type="entry name" value="MFS general substrate transporter"/>
    <property type="match status" value="1"/>
</dbReference>
<keyword evidence="8" id="KW-1185">Reference proteome</keyword>
<dbReference type="PANTHER" id="PTHR43791:SF36">
    <property type="entry name" value="TRANSPORTER, PUTATIVE (AFU_ORTHOLOGUE AFUA_6G08340)-RELATED"/>
    <property type="match status" value="1"/>
</dbReference>
<comment type="subcellular location">
    <subcellularLocation>
        <location evidence="1">Membrane</location>
        <topology evidence="1">Multi-pass membrane protein</topology>
    </subcellularLocation>
</comment>
<feature type="transmembrane region" description="Helical" evidence="6">
    <location>
        <begin position="174"/>
        <end position="194"/>
    </location>
</feature>
<dbReference type="Proteomes" id="UP000541558">
    <property type="component" value="Unassembled WGS sequence"/>
</dbReference>
<evidence type="ECO:0000256" key="4">
    <source>
        <dbReference type="ARBA" id="ARBA00022989"/>
    </source>
</evidence>
<evidence type="ECO:0000313" key="7">
    <source>
        <dbReference type="EMBL" id="KAF5331525.1"/>
    </source>
</evidence>
<evidence type="ECO:0000256" key="5">
    <source>
        <dbReference type="ARBA" id="ARBA00023136"/>
    </source>
</evidence>
<dbReference type="OrthoDB" id="9971669at2759"/>
<dbReference type="InterPro" id="IPR036259">
    <property type="entry name" value="MFS_trans_sf"/>
</dbReference>
<keyword evidence="2" id="KW-0813">Transport</keyword>
<evidence type="ECO:0000313" key="8">
    <source>
        <dbReference type="Proteomes" id="UP000541558"/>
    </source>
</evidence>
<evidence type="ECO:0000256" key="3">
    <source>
        <dbReference type="ARBA" id="ARBA00022692"/>
    </source>
</evidence>
<dbReference type="GO" id="GO:0022857">
    <property type="term" value="F:transmembrane transporter activity"/>
    <property type="evidence" value="ECO:0007669"/>
    <property type="project" value="TreeGrafter"/>
</dbReference>
<evidence type="ECO:0008006" key="9">
    <source>
        <dbReference type="Google" id="ProtNLM"/>
    </source>
</evidence>
<evidence type="ECO:0000256" key="2">
    <source>
        <dbReference type="ARBA" id="ARBA00022448"/>
    </source>
</evidence>
<organism evidence="7 8">
    <name type="scientific">Ephemerocybe angulata</name>
    <dbReference type="NCBI Taxonomy" id="980116"/>
    <lineage>
        <taxon>Eukaryota</taxon>
        <taxon>Fungi</taxon>
        <taxon>Dikarya</taxon>
        <taxon>Basidiomycota</taxon>
        <taxon>Agaricomycotina</taxon>
        <taxon>Agaricomycetes</taxon>
        <taxon>Agaricomycetidae</taxon>
        <taxon>Agaricales</taxon>
        <taxon>Agaricineae</taxon>
        <taxon>Psathyrellaceae</taxon>
        <taxon>Ephemerocybe</taxon>
    </lineage>
</organism>
<protein>
    <recommendedName>
        <fullName evidence="9">Major facilitator superfamily (MFS) profile domain-containing protein</fullName>
    </recommendedName>
</protein>
<dbReference type="GO" id="GO:0016020">
    <property type="term" value="C:membrane"/>
    <property type="evidence" value="ECO:0007669"/>
    <property type="project" value="UniProtKB-SubCell"/>
</dbReference>
<gene>
    <name evidence="7" type="ORF">D9611_007687</name>
</gene>
<keyword evidence="3 6" id="KW-0812">Transmembrane</keyword>
<feature type="transmembrane region" description="Helical" evidence="6">
    <location>
        <begin position="26"/>
        <end position="46"/>
    </location>
</feature>
<evidence type="ECO:0000256" key="1">
    <source>
        <dbReference type="ARBA" id="ARBA00004141"/>
    </source>
</evidence>
<reference evidence="7 8" key="1">
    <citation type="journal article" date="2020" name="ISME J.">
        <title>Uncovering the hidden diversity of litter-decomposition mechanisms in mushroom-forming fungi.</title>
        <authorList>
            <person name="Floudas D."/>
            <person name="Bentzer J."/>
            <person name="Ahren D."/>
            <person name="Johansson T."/>
            <person name="Persson P."/>
            <person name="Tunlid A."/>
        </authorList>
    </citation>
    <scope>NUCLEOTIDE SEQUENCE [LARGE SCALE GENOMIC DNA]</scope>
    <source>
        <strain evidence="7 8">CBS 175.51</strain>
    </source>
</reference>
<keyword evidence="4 6" id="KW-1133">Transmembrane helix</keyword>
<evidence type="ECO:0000256" key="6">
    <source>
        <dbReference type="SAM" id="Phobius"/>
    </source>
</evidence>